<dbReference type="Proteomes" id="UP000232688">
    <property type="component" value="Unassembled WGS sequence"/>
</dbReference>
<reference evidence="1 5" key="2">
    <citation type="submission" date="2017-09" db="EMBL/GenBank/DDBJ databases">
        <title>Extensive intraspecific genome diversity in a model arbuscular mycorrhizal fungus.</title>
        <authorList>
            <person name="Chen E.C."/>
            <person name="Morin E."/>
            <person name="Beaudet D."/>
            <person name="Noel J."/>
            <person name="Ndikumana S."/>
            <person name="Charron P."/>
            <person name="St-Onge C."/>
            <person name="Giorgi J."/>
            <person name="Grigoriev I.V."/>
            <person name="Roux C."/>
            <person name="Martin F.M."/>
            <person name="Corradi N."/>
        </authorList>
    </citation>
    <scope>NUCLEOTIDE SEQUENCE [LARGE SCALE GENOMIC DNA]</scope>
    <source>
        <strain evidence="1 5">A5</strain>
    </source>
</reference>
<evidence type="ECO:0000313" key="3">
    <source>
        <dbReference type="EMBL" id="PKK63931.1"/>
    </source>
</evidence>
<evidence type="ECO:0000313" key="6">
    <source>
        <dbReference type="Proteomes" id="UP000233469"/>
    </source>
</evidence>
<evidence type="ECO:0000313" key="4">
    <source>
        <dbReference type="Proteomes" id="UP000232688"/>
    </source>
</evidence>
<evidence type="ECO:0000313" key="1">
    <source>
        <dbReference type="EMBL" id="PKC09234.1"/>
    </source>
</evidence>
<protein>
    <submittedName>
        <fullName evidence="2">Uncharacterized protein</fullName>
    </submittedName>
</protein>
<evidence type="ECO:0000313" key="2">
    <source>
        <dbReference type="EMBL" id="PKC59459.1"/>
    </source>
</evidence>
<dbReference type="EMBL" id="LLXJ01000477">
    <property type="protein sequence ID" value="PKC09234.1"/>
    <property type="molecule type" value="Genomic_DNA"/>
</dbReference>
<dbReference type="EMBL" id="LLXH01001324">
    <property type="protein sequence ID" value="PKC59459.1"/>
    <property type="molecule type" value="Genomic_DNA"/>
</dbReference>
<sequence>MDRVYSKSAGKELTCTNLFQLKIKDVFPIQVQERLVSALLHQVQFQRNSLCRLL</sequence>
<accession>A0A2I1E7M0</accession>
<organism evidence="2 4">
    <name type="scientific">Rhizophagus irregularis</name>
    <dbReference type="NCBI Taxonomy" id="588596"/>
    <lineage>
        <taxon>Eukaryota</taxon>
        <taxon>Fungi</taxon>
        <taxon>Fungi incertae sedis</taxon>
        <taxon>Mucoromycota</taxon>
        <taxon>Glomeromycotina</taxon>
        <taxon>Glomeromycetes</taxon>
        <taxon>Glomerales</taxon>
        <taxon>Glomeraceae</taxon>
        <taxon>Rhizophagus</taxon>
    </lineage>
</organism>
<proteinExistence type="predicted"/>
<dbReference type="Proteomes" id="UP000233469">
    <property type="component" value="Unassembled WGS sequence"/>
</dbReference>
<dbReference type="Proteomes" id="UP000232722">
    <property type="component" value="Unassembled WGS sequence"/>
</dbReference>
<gene>
    <name evidence="2" type="ORF">RhiirA1_426932</name>
    <name evidence="1" type="ORF">RhiirA5_356999</name>
    <name evidence="3" type="ORF">RhiirC2_757535</name>
</gene>
<reference evidence="2 4" key="4">
    <citation type="submission" date="2017-10" db="EMBL/GenBank/DDBJ databases">
        <title>Genome analyses suggest a sexual origin of heterokaryosis in a supposedly ancient asexual fungus.</title>
        <authorList>
            <person name="Corradi N."/>
            <person name="Sedzielewska K."/>
            <person name="Noel J."/>
            <person name="Charron P."/>
            <person name="Farinelli L."/>
            <person name="Marton T."/>
            <person name="Kruger M."/>
            <person name="Pelin A."/>
            <person name="Brachmann A."/>
            <person name="Corradi N."/>
        </authorList>
    </citation>
    <scope>NUCLEOTIDE SEQUENCE [LARGE SCALE GENOMIC DNA]</scope>
    <source>
        <strain evidence="2 4">A1</strain>
    </source>
</reference>
<dbReference type="EMBL" id="LLXL01001541">
    <property type="protein sequence ID" value="PKK63931.1"/>
    <property type="molecule type" value="Genomic_DNA"/>
</dbReference>
<comment type="caution">
    <text evidence="2">The sequence shown here is derived from an EMBL/GenBank/DDBJ whole genome shotgun (WGS) entry which is preliminary data.</text>
</comment>
<reference evidence="5 6" key="1">
    <citation type="submission" date="2016-04" db="EMBL/GenBank/DDBJ databases">
        <title>Genome analyses suggest a sexual origin of heterokaryosis in a supposedly ancient asexual fungus.</title>
        <authorList>
            <person name="Ropars J."/>
            <person name="Sedzielewska K."/>
            <person name="Noel J."/>
            <person name="Charron P."/>
            <person name="Farinelli L."/>
            <person name="Marton T."/>
            <person name="Kruger M."/>
            <person name="Pelin A."/>
            <person name="Brachmann A."/>
            <person name="Corradi N."/>
        </authorList>
    </citation>
    <scope>NUCLEOTIDE SEQUENCE [LARGE SCALE GENOMIC DNA]</scope>
    <source>
        <strain evidence="1 5">A5</strain>
        <strain evidence="3 6">C2</strain>
    </source>
</reference>
<reference evidence="4 6" key="3">
    <citation type="submission" date="2017-10" db="EMBL/GenBank/DDBJ databases">
        <title>Extensive intraspecific genome diversity in a model arbuscular mycorrhizal fungus.</title>
        <authorList>
            <person name="Chen E.C.H."/>
            <person name="Morin E."/>
            <person name="Baudet D."/>
            <person name="Noel J."/>
            <person name="Ndikumana S."/>
            <person name="Charron P."/>
            <person name="St-Onge C."/>
            <person name="Giorgi J."/>
            <person name="Grigoriev I.V."/>
            <person name="Roux C."/>
            <person name="Martin F.M."/>
            <person name="Corradi N."/>
        </authorList>
    </citation>
    <scope>NUCLEOTIDE SEQUENCE [LARGE SCALE GENOMIC DNA]</scope>
    <source>
        <strain evidence="2 4">A1</strain>
        <strain evidence="3 6">C2</strain>
    </source>
</reference>
<dbReference type="AlphaFoldDB" id="A0A2I1E7M0"/>
<evidence type="ECO:0000313" key="5">
    <source>
        <dbReference type="Proteomes" id="UP000232722"/>
    </source>
</evidence>
<dbReference type="VEuPathDB" id="FungiDB:RhiirA1_426932"/>
<name>A0A2I1E7M0_9GLOM</name>